<dbReference type="GO" id="GO:0015075">
    <property type="term" value="F:monoatomic ion transmembrane transporter activity"/>
    <property type="evidence" value="ECO:0007669"/>
    <property type="project" value="InterPro"/>
</dbReference>
<dbReference type="GO" id="GO:1990542">
    <property type="term" value="P:mitochondrial transmembrane transport"/>
    <property type="evidence" value="ECO:0007669"/>
    <property type="project" value="TreeGrafter"/>
</dbReference>
<evidence type="ECO:0000256" key="4">
    <source>
        <dbReference type="ARBA" id="ARBA00022692"/>
    </source>
</evidence>
<feature type="transmembrane region" description="Helical" evidence="9">
    <location>
        <begin position="82"/>
        <end position="102"/>
    </location>
</feature>
<evidence type="ECO:0000256" key="3">
    <source>
        <dbReference type="ARBA" id="ARBA00022448"/>
    </source>
</evidence>
<gene>
    <name evidence="10" type="ORF">PODLI_1B032464</name>
</gene>
<dbReference type="GO" id="GO:0006865">
    <property type="term" value="P:amino acid transport"/>
    <property type="evidence" value="ECO:0007669"/>
    <property type="project" value="UniProtKB-KW"/>
</dbReference>
<evidence type="ECO:0000256" key="5">
    <source>
        <dbReference type="ARBA" id="ARBA00022970"/>
    </source>
</evidence>
<name>A0AA35KCB0_9SAUR</name>
<dbReference type="InterPro" id="IPR004686">
    <property type="entry name" value="Mtc"/>
</dbReference>
<feature type="transmembrane region" description="Helical" evidence="9">
    <location>
        <begin position="182"/>
        <end position="202"/>
    </location>
</feature>
<evidence type="ECO:0000313" key="11">
    <source>
        <dbReference type="Proteomes" id="UP001178461"/>
    </source>
</evidence>
<evidence type="ECO:0000256" key="6">
    <source>
        <dbReference type="ARBA" id="ARBA00022989"/>
    </source>
</evidence>
<dbReference type="GO" id="GO:0005743">
    <property type="term" value="C:mitochondrial inner membrane"/>
    <property type="evidence" value="ECO:0007669"/>
    <property type="project" value="TreeGrafter"/>
</dbReference>
<keyword evidence="11" id="KW-1185">Reference proteome</keyword>
<reference evidence="10" key="1">
    <citation type="submission" date="2022-12" db="EMBL/GenBank/DDBJ databases">
        <authorList>
            <person name="Alioto T."/>
            <person name="Alioto T."/>
            <person name="Gomez Garrido J."/>
        </authorList>
    </citation>
    <scope>NUCLEOTIDE SEQUENCE</scope>
</reference>
<dbReference type="Proteomes" id="UP001178461">
    <property type="component" value="Chromosome 5"/>
</dbReference>
<keyword evidence="7" id="KW-0496">Mitochondrion</keyword>
<dbReference type="AlphaFoldDB" id="A0AA35KCB0"/>
<organism evidence="10 11">
    <name type="scientific">Podarcis lilfordi</name>
    <name type="common">Lilford's wall lizard</name>
    <dbReference type="NCBI Taxonomy" id="74358"/>
    <lineage>
        <taxon>Eukaryota</taxon>
        <taxon>Metazoa</taxon>
        <taxon>Chordata</taxon>
        <taxon>Craniata</taxon>
        <taxon>Vertebrata</taxon>
        <taxon>Euteleostomi</taxon>
        <taxon>Lepidosauria</taxon>
        <taxon>Squamata</taxon>
        <taxon>Bifurcata</taxon>
        <taxon>Unidentata</taxon>
        <taxon>Episquamata</taxon>
        <taxon>Laterata</taxon>
        <taxon>Lacertibaenia</taxon>
        <taxon>Lacertidae</taxon>
        <taxon>Podarcis</taxon>
    </lineage>
</organism>
<accession>A0AA35KCB0</accession>
<evidence type="ECO:0000313" key="10">
    <source>
        <dbReference type="EMBL" id="CAI5774976.1"/>
    </source>
</evidence>
<keyword evidence="4 9" id="KW-0812">Transmembrane</keyword>
<comment type="similarity">
    <text evidence="2">Belongs to the sideroflexin family.</text>
</comment>
<evidence type="ECO:0000256" key="2">
    <source>
        <dbReference type="ARBA" id="ARBA00005974"/>
    </source>
</evidence>
<dbReference type="EMBL" id="OX395130">
    <property type="protein sequence ID" value="CAI5774976.1"/>
    <property type="molecule type" value="Genomic_DNA"/>
</dbReference>
<evidence type="ECO:0000256" key="7">
    <source>
        <dbReference type="ARBA" id="ARBA00023128"/>
    </source>
</evidence>
<protein>
    <submittedName>
        <fullName evidence="10">Sideroflexinsideroflexin-4</fullName>
    </submittedName>
</protein>
<evidence type="ECO:0000256" key="1">
    <source>
        <dbReference type="ARBA" id="ARBA00004225"/>
    </source>
</evidence>
<keyword evidence="5" id="KW-0029">Amino-acid transport</keyword>
<feature type="transmembrane region" description="Helical" evidence="9">
    <location>
        <begin position="108"/>
        <end position="128"/>
    </location>
</feature>
<feature type="transmembrane region" description="Helical" evidence="9">
    <location>
        <begin position="149"/>
        <end position="170"/>
    </location>
</feature>
<proteinExistence type="inferred from homology"/>
<sequence>MDLNWQFWRSEGQTFFQRFLHWVDILDPTLLFIPNKEILISRTLLPTSKENIAESLQDKKIRDAWKLSLASVHPCTGETIPFLLRPPAFLPIYAPLVVVTLLPHRKTSSAFICQFLFHYYIAGVSLANGNAPKQDEKKTTEMVFSRKQLLLSFGVITYASCMGALPHYFVTRYNLSPSGQRVFRNFMPGPLTALLCALNVMVTRSSEYENGIEVMDSQGQVIGMSQKAGEKAVEQTALTRAVMFGTAMFFPEVALQLLKRTSSLLRKPFVLNPLRYVLTVAVLGGMVPVSLSWMPPIGKIKTSDLEPEIAASTEETEVFYYKGL</sequence>
<comment type="subcellular location">
    <subcellularLocation>
        <location evidence="1">Mitochondrion membrane</location>
        <topology evidence="1">Multi-pass membrane protein</topology>
    </subcellularLocation>
</comment>
<dbReference type="PANTHER" id="PTHR11153">
    <property type="entry name" value="SIDEROFLEXIN"/>
    <property type="match status" value="1"/>
</dbReference>
<evidence type="ECO:0000256" key="9">
    <source>
        <dbReference type="SAM" id="Phobius"/>
    </source>
</evidence>
<evidence type="ECO:0000256" key="8">
    <source>
        <dbReference type="ARBA" id="ARBA00023136"/>
    </source>
</evidence>
<dbReference type="PANTHER" id="PTHR11153:SF3">
    <property type="entry name" value="SIDEROFLEXIN-4"/>
    <property type="match status" value="1"/>
</dbReference>
<dbReference type="Pfam" id="PF03820">
    <property type="entry name" value="SFXNs"/>
    <property type="match status" value="1"/>
</dbReference>
<keyword evidence="3" id="KW-0813">Transport</keyword>
<keyword evidence="6 9" id="KW-1133">Transmembrane helix</keyword>
<keyword evidence="8 9" id="KW-0472">Membrane</keyword>
<feature type="transmembrane region" description="Helical" evidence="9">
    <location>
        <begin position="274"/>
        <end position="294"/>
    </location>
</feature>